<dbReference type="Proteomes" id="UP001055811">
    <property type="component" value="Linkage Group LG04"/>
</dbReference>
<dbReference type="EMBL" id="CM042012">
    <property type="protein sequence ID" value="KAI3750499.1"/>
    <property type="molecule type" value="Genomic_DNA"/>
</dbReference>
<keyword evidence="2" id="KW-1185">Reference proteome</keyword>
<gene>
    <name evidence="1" type="ORF">L2E82_21138</name>
</gene>
<reference evidence="1 2" key="2">
    <citation type="journal article" date="2022" name="Mol. Ecol. Resour.">
        <title>The genomes of chicory, endive, great burdock and yacon provide insights into Asteraceae paleo-polyploidization history and plant inulin production.</title>
        <authorList>
            <person name="Fan W."/>
            <person name="Wang S."/>
            <person name="Wang H."/>
            <person name="Wang A."/>
            <person name="Jiang F."/>
            <person name="Liu H."/>
            <person name="Zhao H."/>
            <person name="Xu D."/>
            <person name="Zhang Y."/>
        </authorList>
    </citation>
    <scope>NUCLEOTIDE SEQUENCE [LARGE SCALE GENOMIC DNA]</scope>
    <source>
        <strain evidence="2">cv. Punajuju</strain>
        <tissue evidence="1">Leaves</tissue>
    </source>
</reference>
<proteinExistence type="predicted"/>
<sequence>MSLFDTAGDGLTEELSGGAVASAEPILPPPMEKQLEEGFALREWRRKNAIRLEEKETQEKESVKEIIEAADEYKAEFVRKWKARCNNNITINREKEKAYLESREKFHAEAGKNYFKAIAELIPKEVPKLEKRGKKVEEKQASVVVIQGPKPGKPTDLSRMRQILVKLKHNTPPYMKPQTDTKTSIVPPIGI</sequence>
<comment type="caution">
    <text evidence="1">The sequence shown here is derived from an EMBL/GenBank/DDBJ whole genome shotgun (WGS) entry which is preliminary data.</text>
</comment>
<accession>A0ACB9DV14</accession>
<protein>
    <submittedName>
        <fullName evidence="1">Uncharacterized protein</fullName>
    </submittedName>
</protein>
<name>A0ACB9DV14_CICIN</name>
<reference evidence="2" key="1">
    <citation type="journal article" date="2022" name="Mol. Ecol. Resour.">
        <title>The genomes of chicory, endive, great burdock and yacon provide insights into Asteraceae palaeo-polyploidization history and plant inulin production.</title>
        <authorList>
            <person name="Fan W."/>
            <person name="Wang S."/>
            <person name="Wang H."/>
            <person name="Wang A."/>
            <person name="Jiang F."/>
            <person name="Liu H."/>
            <person name="Zhao H."/>
            <person name="Xu D."/>
            <person name="Zhang Y."/>
        </authorList>
    </citation>
    <scope>NUCLEOTIDE SEQUENCE [LARGE SCALE GENOMIC DNA]</scope>
    <source>
        <strain evidence="2">cv. Punajuju</strain>
    </source>
</reference>
<evidence type="ECO:0000313" key="2">
    <source>
        <dbReference type="Proteomes" id="UP001055811"/>
    </source>
</evidence>
<organism evidence="1 2">
    <name type="scientific">Cichorium intybus</name>
    <name type="common">Chicory</name>
    <dbReference type="NCBI Taxonomy" id="13427"/>
    <lineage>
        <taxon>Eukaryota</taxon>
        <taxon>Viridiplantae</taxon>
        <taxon>Streptophyta</taxon>
        <taxon>Embryophyta</taxon>
        <taxon>Tracheophyta</taxon>
        <taxon>Spermatophyta</taxon>
        <taxon>Magnoliopsida</taxon>
        <taxon>eudicotyledons</taxon>
        <taxon>Gunneridae</taxon>
        <taxon>Pentapetalae</taxon>
        <taxon>asterids</taxon>
        <taxon>campanulids</taxon>
        <taxon>Asterales</taxon>
        <taxon>Asteraceae</taxon>
        <taxon>Cichorioideae</taxon>
        <taxon>Cichorieae</taxon>
        <taxon>Cichoriinae</taxon>
        <taxon>Cichorium</taxon>
    </lineage>
</organism>
<evidence type="ECO:0000313" key="1">
    <source>
        <dbReference type="EMBL" id="KAI3750499.1"/>
    </source>
</evidence>